<organism evidence="2 3">
    <name type="scientific">Croceicoccus pelagius</name>
    <dbReference type="NCBI Taxonomy" id="1703341"/>
    <lineage>
        <taxon>Bacteria</taxon>
        <taxon>Pseudomonadati</taxon>
        <taxon>Pseudomonadota</taxon>
        <taxon>Alphaproteobacteria</taxon>
        <taxon>Sphingomonadales</taxon>
        <taxon>Erythrobacteraceae</taxon>
        <taxon>Croceicoccus</taxon>
    </lineage>
</organism>
<evidence type="ECO:0000313" key="3">
    <source>
        <dbReference type="Proteomes" id="UP000598997"/>
    </source>
</evidence>
<sequence length="174" mass="18516">MSLKRIDPLLAIARVILIIIQVITGLAAVICTVAVPAIFLFRAQIIAELNAEGVVPDALPVLAGMAGLGAIVLGMVFVVTWLCRRIVNTVGEGDPFVPENATRLARMAWLMLAIQIISLPLSAGAVMLEQMTEGNTIEGDGISLSAILLVIILFVLARVFRKGTEMRADLEGTV</sequence>
<keyword evidence="1" id="KW-0472">Membrane</keyword>
<keyword evidence="3" id="KW-1185">Reference proteome</keyword>
<evidence type="ECO:0008006" key="4">
    <source>
        <dbReference type="Google" id="ProtNLM"/>
    </source>
</evidence>
<comment type="caution">
    <text evidence="2">The sequence shown here is derived from an EMBL/GenBank/DDBJ whole genome shotgun (WGS) entry which is preliminary data.</text>
</comment>
<name>A0A917DMH6_9SPHN</name>
<keyword evidence="1" id="KW-0812">Transmembrane</keyword>
<dbReference type="RefSeq" id="WP_066763672.1">
    <property type="nucleotide sequence ID" value="NZ_BMIO01000008.1"/>
</dbReference>
<accession>A0A917DMH6</accession>
<gene>
    <name evidence="2" type="ORF">GCM10010989_26010</name>
</gene>
<dbReference type="InterPro" id="IPR021354">
    <property type="entry name" value="DUF2975"/>
</dbReference>
<proteinExistence type="predicted"/>
<dbReference type="Proteomes" id="UP000598997">
    <property type="component" value="Unassembled WGS sequence"/>
</dbReference>
<keyword evidence="1" id="KW-1133">Transmembrane helix</keyword>
<feature type="transmembrane region" description="Helical" evidence="1">
    <location>
        <begin position="12"/>
        <end position="41"/>
    </location>
</feature>
<feature type="transmembrane region" description="Helical" evidence="1">
    <location>
        <begin position="142"/>
        <end position="160"/>
    </location>
</feature>
<dbReference type="OrthoDB" id="7349915at2"/>
<feature type="transmembrane region" description="Helical" evidence="1">
    <location>
        <begin position="104"/>
        <end position="122"/>
    </location>
</feature>
<dbReference type="AlphaFoldDB" id="A0A917DMH6"/>
<protein>
    <recommendedName>
        <fullName evidence="4">DUF2975 domain-containing protein</fullName>
    </recommendedName>
</protein>
<evidence type="ECO:0000313" key="2">
    <source>
        <dbReference type="EMBL" id="GGD50605.1"/>
    </source>
</evidence>
<feature type="transmembrane region" description="Helical" evidence="1">
    <location>
        <begin position="61"/>
        <end position="83"/>
    </location>
</feature>
<reference evidence="2 3" key="1">
    <citation type="journal article" date="2014" name="Int. J. Syst. Evol. Microbiol.">
        <title>Complete genome sequence of Corynebacterium casei LMG S-19264T (=DSM 44701T), isolated from a smear-ripened cheese.</title>
        <authorList>
            <consortium name="US DOE Joint Genome Institute (JGI-PGF)"/>
            <person name="Walter F."/>
            <person name="Albersmeier A."/>
            <person name="Kalinowski J."/>
            <person name="Ruckert C."/>
        </authorList>
    </citation>
    <scope>NUCLEOTIDE SEQUENCE [LARGE SCALE GENOMIC DNA]</scope>
    <source>
        <strain evidence="2 3">CGMCC 1.15358</strain>
    </source>
</reference>
<dbReference type="Pfam" id="PF11188">
    <property type="entry name" value="DUF2975"/>
    <property type="match status" value="1"/>
</dbReference>
<evidence type="ECO:0000256" key="1">
    <source>
        <dbReference type="SAM" id="Phobius"/>
    </source>
</evidence>
<dbReference type="EMBL" id="BMIO01000008">
    <property type="protein sequence ID" value="GGD50605.1"/>
    <property type="molecule type" value="Genomic_DNA"/>
</dbReference>